<dbReference type="KEGG" id="loa:LOAG_19272"/>
<dbReference type="AlphaFoldDB" id="A0A1S0UD09"/>
<sequence length="56" mass="6493">MAHVRTIEEIAAMMELHSSEWCPKATKAVVSERAAKRRRLELVGRNNETEYYYIPG</sequence>
<evidence type="ECO:0000313" key="1">
    <source>
        <dbReference type="EMBL" id="EJD73306.1"/>
    </source>
</evidence>
<dbReference type="RefSeq" id="XP_020304268.1">
    <property type="nucleotide sequence ID" value="XM_020451924.1"/>
</dbReference>
<dbReference type="CTD" id="31252365"/>
<proteinExistence type="predicted"/>
<accession>A0A1S0UD09</accession>
<organism evidence="1">
    <name type="scientific">Loa loa</name>
    <name type="common">Eye worm</name>
    <name type="synonym">Filaria loa</name>
    <dbReference type="NCBI Taxonomy" id="7209"/>
    <lineage>
        <taxon>Eukaryota</taxon>
        <taxon>Metazoa</taxon>
        <taxon>Ecdysozoa</taxon>
        <taxon>Nematoda</taxon>
        <taxon>Chromadorea</taxon>
        <taxon>Rhabditida</taxon>
        <taxon>Spirurina</taxon>
        <taxon>Spiruromorpha</taxon>
        <taxon>Filarioidea</taxon>
        <taxon>Onchocercidae</taxon>
        <taxon>Loa</taxon>
    </lineage>
</organism>
<gene>
    <name evidence="1" type="ORF">LOAG_19272</name>
</gene>
<dbReference type="GeneID" id="31252365"/>
<feature type="non-terminal residue" evidence="1">
    <location>
        <position position="56"/>
    </location>
</feature>
<name>A0A1S0UD09_LOALO</name>
<reference evidence="1" key="1">
    <citation type="submission" date="2012-04" db="EMBL/GenBank/DDBJ databases">
        <title>The Genome Sequence of Loa loa.</title>
        <authorList>
            <consortium name="The Broad Institute Genome Sequencing Platform"/>
            <consortium name="Broad Institute Genome Sequencing Center for Infectious Disease"/>
            <person name="Nutman T.B."/>
            <person name="Fink D.L."/>
            <person name="Russ C."/>
            <person name="Young S."/>
            <person name="Zeng Q."/>
            <person name="Gargeya S."/>
            <person name="Alvarado L."/>
            <person name="Berlin A."/>
            <person name="Chapman S.B."/>
            <person name="Chen Z."/>
            <person name="Freedman E."/>
            <person name="Gellesch M."/>
            <person name="Goldberg J."/>
            <person name="Griggs A."/>
            <person name="Gujja S."/>
            <person name="Heilman E.R."/>
            <person name="Heiman D."/>
            <person name="Howarth C."/>
            <person name="Mehta T."/>
            <person name="Neiman D."/>
            <person name="Pearson M."/>
            <person name="Roberts A."/>
            <person name="Saif S."/>
            <person name="Shea T."/>
            <person name="Shenoy N."/>
            <person name="Sisk P."/>
            <person name="Stolte C."/>
            <person name="Sykes S."/>
            <person name="White J."/>
            <person name="Yandava C."/>
            <person name="Haas B."/>
            <person name="Henn M.R."/>
            <person name="Nusbaum C."/>
            <person name="Birren B."/>
        </authorList>
    </citation>
    <scope>NUCLEOTIDE SEQUENCE [LARGE SCALE GENOMIC DNA]</scope>
</reference>
<dbReference type="EMBL" id="JH716381">
    <property type="protein sequence ID" value="EJD73306.1"/>
    <property type="molecule type" value="Genomic_DNA"/>
</dbReference>
<dbReference type="OrthoDB" id="5848276at2759"/>
<protein>
    <submittedName>
        <fullName evidence="1">Uncharacterized protein</fullName>
    </submittedName>
</protein>
<dbReference type="InParanoid" id="A0A1S0UD09"/>